<reference evidence="2 3" key="1">
    <citation type="submission" date="2019-08" db="EMBL/GenBank/DDBJ databases">
        <title>Genone of Arthrobacter echini P9.</title>
        <authorList>
            <person name="Bowman J.P."/>
        </authorList>
    </citation>
    <scope>NUCLEOTIDE SEQUENCE [LARGE SCALE GENOMIC DNA]</scope>
    <source>
        <strain evidence="2 3">P9</strain>
    </source>
</reference>
<dbReference type="OrthoDB" id="4948319at2"/>
<gene>
    <name evidence="2" type="ORF">FQ377_14600</name>
</gene>
<sequence length="117" mass="13083">MDSTNELLETLRGEIFAAEVKVILDQRLGRETSPTVKKLAAVKLPPRARSHRHLPSAPEQGSVHQTRKEQLLETLRDEIFAAEVKVILDQRLGRETSLTVKRLAAMKIPPAINSNDP</sequence>
<feature type="region of interest" description="Disordered" evidence="1">
    <location>
        <begin position="44"/>
        <end position="68"/>
    </location>
</feature>
<dbReference type="EMBL" id="VSLD01000021">
    <property type="protein sequence ID" value="TYC95857.1"/>
    <property type="molecule type" value="Genomic_DNA"/>
</dbReference>
<keyword evidence="3" id="KW-1185">Reference proteome</keyword>
<accession>A0A5D0XHC2</accession>
<evidence type="ECO:0000313" key="3">
    <source>
        <dbReference type="Proteomes" id="UP000323410"/>
    </source>
</evidence>
<evidence type="ECO:0000256" key="1">
    <source>
        <dbReference type="SAM" id="MobiDB-lite"/>
    </source>
</evidence>
<evidence type="ECO:0000313" key="2">
    <source>
        <dbReference type="EMBL" id="TYC95857.1"/>
    </source>
</evidence>
<organism evidence="2 3">
    <name type="scientific">Arthrobacter echini</name>
    <dbReference type="NCBI Taxonomy" id="1529066"/>
    <lineage>
        <taxon>Bacteria</taxon>
        <taxon>Bacillati</taxon>
        <taxon>Actinomycetota</taxon>
        <taxon>Actinomycetes</taxon>
        <taxon>Micrococcales</taxon>
        <taxon>Micrococcaceae</taxon>
        <taxon>Arthrobacter</taxon>
    </lineage>
</organism>
<dbReference type="AlphaFoldDB" id="A0A5D0XHC2"/>
<proteinExistence type="predicted"/>
<dbReference type="RefSeq" id="WP_148601888.1">
    <property type="nucleotide sequence ID" value="NZ_VSLD01000021.1"/>
</dbReference>
<comment type="caution">
    <text evidence="2">The sequence shown here is derived from an EMBL/GenBank/DDBJ whole genome shotgun (WGS) entry which is preliminary data.</text>
</comment>
<name>A0A5D0XHC2_9MICC</name>
<dbReference type="Proteomes" id="UP000323410">
    <property type="component" value="Unassembled WGS sequence"/>
</dbReference>
<protein>
    <submittedName>
        <fullName evidence="2">Uncharacterized protein</fullName>
    </submittedName>
</protein>